<dbReference type="RefSeq" id="WP_338393361.1">
    <property type="nucleotide sequence ID" value="NZ_AP025314.1"/>
</dbReference>
<proteinExistence type="predicted"/>
<dbReference type="AlphaFoldDB" id="A0AAU9D5J6"/>
<accession>A0AAU9D5J6</accession>
<dbReference type="Proteomes" id="UP001348817">
    <property type="component" value="Chromosome"/>
</dbReference>
<protein>
    <submittedName>
        <fullName evidence="1">Uncharacterized protein</fullName>
    </submittedName>
</protein>
<evidence type="ECO:0000313" key="2">
    <source>
        <dbReference type="Proteomes" id="UP001348817"/>
    </source>
</evidence>
<sequence length="131" mass="15740">MSIRSRIRKKQRRDFESRLSWNQGADREIRDWKLIDIHEIPSKINIGDEFDFWCHNKQELYLLRIRKSETVKCSVTKSQGRDTVIYLVVEFNFENLNNELIKSIIDQIEKRGVPDWEVNKINSELNIDNTM</sequence>
<evidence type="ECO:0000313" key="1">
    <source>
        <dbReference type="EMBL" id="BDD08081.1"/>
    </source>
</evidence>
<reference evidence="1 2" key="1">
    <citation type="submission" date="2021-12" db="EMBL/GenBank/DDBJ databases">
        <title>Genome sequencing of bacteria with rrn-lacking chromosome and rrn-plasmid.</title>
        <authorList>
            <person name="Anda M."/>
            <person name="Iwasaki W."/>
        </authorList>
    </citation>
    <scope>NUCLEOTIDE SEQUENCE [LARGE SCALE GENOMIC DNA]</scope>
    <source>
        <strain evidence="1 2">DSM 100852</strain>
    </source>
</reference>
<dbReference type="EMBL" id="AP025314">
    <property type="protein sequence ID" value="BDD08081.1"/>
    <property type="molecule type" value="Genomic_DNA"/>
</dbReference>
<keyword evidence="2" id="KW-1185">Reference proteome</keyword>
<name>A0AAU9D5J6_9BACT</name>
<organism evidence="1 2">
    <name type="scientific">Fulvitalea axinellae</name>
    <dbReference type="NCBI Taxonomy" id="1182444"/>
    <lineage>
        <taxon>Bacteria</taxon>
        <taxon>Pseudomonadati</taxon>
        <taxon>Bacteroidota</taxon>
        <taxon>Cytophagia</taxon>
        <taxon>Cytophagales</taxon>
        <taxon>Persicobacteraceae</taxon>
        <taxon>Fulvitalea</taxon>
    </lineage>
</organism>
<dbReference type="KEGG" id="fax:FUAX_05130"/>
<gene>
    <name evidence="1" type="ORF">FUAX_05130</name>
</gene>